<dbReference type="Pfam" id="PF00989">
    <property type="entry name" value="PAS"/>
    <property type="match status" value="1"/>
</dbReference>
<comment type="caution">
    <text evidence="16">The sequence shown here is derived from an EMBL/GenBank/DDBJ whole genome shotgun (WGS) entry which is preliminary data.</text>
</comment>
<feature type="domain" description="PAC" evidence="15">
    <location>
        <begin position="392"/>
        <end position="444"/>
    </location>
</feature>
<evidence type="ECO:0000256" key="4">
    <source>
        <dbReference type="ARBA" id="ARBA00022679"/>
    </source>
</evidence>
<feature type="region of interest" description="Disordered" evidence="11">
    <location>
        <begin position="1"/>
        <end position="31"/>
    </location>
</feature>
<dbReference type="InterPro" id="IPR013656">
    <property type="entry name" value="PAS_4"/>
</dbReference>
<dbReference type="AlphaFoldDB" id="A0A4R1R034"/>
<comment type="catalytic activity">
    <reaction evidence="1">
        <text>ATP + protein L-histidine = ADP + protein N-phospho-L-histidine.</text>
        <dbReference type="EC" id="2.7.13.3"/>
    </reaction>
</comment>
<dbReference type="SMART" id="SM00091">
    <property type="entry name" value="PAS"/>
    <property type="match status" value="4"/>
</dbReference>
<dbReference type="PANTHER" id="PTHR43065">
    <property type="entry name" value="SENSOR HISTIDINE KINASE"/>
    <property type="match status" value="1"/>
</dbReference>
<dbReference type="SMART" id="SM00388">
    <property type="entry name" value="HisKA"/>
    <property type="match status" value="1"/>
</dbReference>
<feature type="domain" description="PAS" evidence="14">
    <location>
        <begin position="444"/>
        <end position="494"/>
    </location>
</feature>
<evidence type="ECO:0000256" key="11">
    <source>
        <dbReference type="SAM" id="MobiDB-lite"/>
    </source>
</evidence>
<sequence>MKKPSKPLFPQPAAGPAGIRTTPPAAAASAPTMDNERAIYDAIMENTRTQLAFLDRGFNFVKVNSAYVDGSGHSRAELIGRNHFELFPNAENRAIFERVRDTGQPAQYYAKPFCYEYQPWRGTTYWDWSLVPVGDGRGVVQGFVLSLMEVTEQVKAKQRLEEALNKLQQLNEQLMAARRRAEERAAELDAVFEAMNDAVTIFDVDERMSRTNPVAAALFGLDAEPNAIEGLRSALRRLDGNPLNPGEFPPYQALQGARVRERYFRYLHQDGRELTLQVAAAPLRLRNHIGGAIVTWHDITERETLFNQLEHERARLASVLEQMPSGVLIAEAPSGRLTLANNQVAAIFRQPVDSGASLAENGAFQWLRRDGSALLPQEWPLTRAIMEGETVPMAELTLRRGDGTSGVVEISAAPIRDRDGAIIAGVAVLSDVTERKEAAEKLRLANQLQQIIESIPDGVFVLDGERRVIAWNRAMERLTGISREAVSGRADYYQGIALFENRPVLVDSIWDGYRQPEAFRSFSREGDTFIARLALAPAGGGAKGIYLEARATPLKNDQEQIIGAIQTIRDITRQQEMEEESLKAQKIESLGLLAGGIAHDFNNFLTAILANLQLARLKLTKGLDVAKALQNMEETIFQASALTRQLLTFSKGGAPVKRNTAVNDLLHDTVEFALRGSNVKCRFRITPDLWTVNVDSGQISQVLSNLTINALQAMPDGGQLSVEADNIGVGMDEYLPVKPGNYLRIVVTDQGMGIASENLPRIFDPYFTTKPEGNGLGLATSYFIISNHGGHISVASTVGVGTSFTIYLPAVRGERVEGVREEAVLTRGRGRILLMEDELVLSQAAGEMLQEIGYEVEYAENGQMALEKYGRKLREGAPFDLVLLDLTIPGGMGGKETMAGLLKIDPRARAVVTSGYPDDPVLLHYSDYGFCDKIIKPYTIEELSEVLQRVLRATPTRLTTAS</sequence>
<proteinExistence type="predicted"/>
<dbReference type="GO" id="GO:0000155">
    <property type="term" value="F:phosphorelay sensor kinase activity"/>
    <property type="evidence" value="ECO:0007669"/>
    <property type="project" value="InterPro"/>
</dbReference>
<evidence type="ECO:0000259" key="13">
    <source>
        <dbReference type="PROSITE" id="PS50110"/>
    </source>
</evidence>
<keyword evidence="7" id="KW-0067">ATP-binding</keyword>
<keyword evidence="6" id="KW-0418">Kinase</keyword>
<dbReference type="SUPFAM" id="SSF55874">
    <property type="entry name" value="ATPase domain of HSP90 chaperone/DNA topoisomerase II/histidine kinase"/>
    <property type="match status" value="1"/>
</dbReference>
<dbReference type="InterPro" id="IPR011006">
    <property type="entry name" value="CheY-like_superfamily"/>
</dbReference>
<feature type="coiled-coil region" evidence="10">
    <location>
        <begin position="150"/>
        <end position="198"/>
    </location>
</feature>
<dbReference type="Pfam" id="PF08448">
    <property type="entry name" value="PAS_4"/>
    <property type="match status" value="2"/>
</dbReference>
<dbReference type="SMART" id="SM00387">
    <property type="entry name" value="HATPase_c"/>
    <property type="match status" value="1"/>
</dbReference>
<reference evidence="16 17" key="1">
    <citation type="submission" date="2019-03" db="EMBL/GenBank/DDBJ databases">
        <title>Genomic Encyclopedia of Type Strains, Phase IV (KMG-IV): sequencing the most valuable type-strain genomes for metagenomic binning, comparative biology and taxonomic classification.</title>
        <authorList>
            <person name="Goeker M."/>
        </authorList>
    </citation>
    <scope>NUCLEOTIDE SEQUENCE [LARGE SCALE GENOMIC DNA]</scope>
    <source>
        <strain evidence="16 17">LX-B</strain>
    </source>
</reference>
<dbReference type="SMART" id="SM00086">
    <property type="entry name" value="PAC"/>
    <property type="match status" value="4"/>
</dbReference>
<dbReference type="GO" id="GO:0005524">
    <property type="term" value="F:ATP binding"/>
    <property type="evidence" value="ECO:0007669"/>
    <property type="project" value="UniProtKB-KW"/>
</dbReference>
<keyword evidence="17" id="KW-1185">Reference proteome</keyword>
<dbReference type="InterPro" id="IPR035965">
    <property type="entry name" value="PAS-like_dom_sf"/>
</dbReference>
<gene>
    <name evidence="16" type="ORF">EDC14_104115</name>
</gene>
<dbReference type="GO" id="GO:0006355">
    <property type="term" value="P:regulation of DNA-templated transcription"/>
    <property type="evidence" value="ECO:0007669"/>
    <property type="project" value="InterPro"/>
</dbReference>
<dbReference type="EC" id="2.7.13.3" evidence="2"/>
<keyword evidence="10" id="KW-0175">Coiled coil</keyword>
<dbReference type="Gene3D" id="1.10.287.130">
    <property type="match status" value="1"/>
</dbReference>
<dbReference type="CDD" id="cd00130">
    <property type="entry name" value="PAS"/>
    <property type="match status" value="2"/>
</dbReference>
<evidence type="ECO:0000313" key="16">
    <source>
        <dbReference type="EMBL" id="TCL58622.1"/>
    </source>
</evidence>
<dbReference type="PROSITE" id="PS50110">
    <property type="entry name" value="RESPONSE_REGULATORY"/>
    <property type="match status" value="1"/>
</dbReference>
<dbReference type="PRINTS" id="PR00344">
    <property type="entry name" value="BCTRLSENSOR"/>
</dbReference>
<keyword evidence="3 9" id="KW-0597">Phosphoprotein</keyword>
<dbReference type="Pfam" id="PF00072">
    <property type="entry name" value="Response_reg"/>
    <property type="match status" value="1"/>
</dbReference>
<evidence type="ECO:0000256" key="1">
    <source>
        <dbReference type="ARBA" id="ARBA00000085"/>
    </source>
</evidence>
<evidence type="ECO:0000256" key="7">
    <source>
        <dbReference type="ARBA" id="ARBA00022840"/>
    </source>
</evidence>
<dbReference type="PANTHER" id="PTHR43065:SF42">
    <property type="entry name" value="TWO-COMPONENT SENSOR PPRA"/>
    <property type="match status" value="1"/>
</dbReference>
<dbReference type="SMART" id="SM00448">
    <property type="entry name" value="REC"/>
    <property type="match status" value="1"/>
</dbReference>
<dbReference type="InterPro" id="IPR000700">
    <property type="entry name" value="PAS-assoc_C"/>
</dbReference>
<dbReference type="InterPro" id="IPR001789">
    <property type="entry name" value="Sig_transdc_resp-reg_receiver"/>
</dbReference>
<evidence type="ECO:0000256" key="9">
    <source>
        <dbReference type="PROSITE-ProRule" id="PRU00169"/>
    </source>
</evidence>
<dbReference type="InterPro" id="IPR001610">
    <property type="entry name" value="PAC"/>
</dbReference>
<dbReference type="InterPro" id="IPR003594">
    <property type="entry name" value="HATPase_dom"/>
</dbReference>
<evidence type="ECO:0000256" key="6">
    <source>
        <dbReference type="ARBA" id="ARBA00022777"/>
    </source>
</evidence>
<feature type="domain" description="Response regulatory" evidence="13">
    <location>
        <begin position="831"/>
        <end position="951"/>
    </location>
</feature>
<dbReference type="InterPro" id="IPR000014">
    <property type="entry name" value="PAS"/>
</dbReference>
<accession>A0A4R1R034</accession>
<dbReference type="PROSITE" id="PS50109">
    <property type="entry name" value="HIS_KIN"/>
    <property type="match status" value="1"/>
</dbReference>
<feature type="domain" description="Histidine kinase" evidence="12">
    <location>
        <begin position="596"/>
        <end position="812"/>
    </location>
</feature>
<dbReference type="SUPFAM" id="SSF52172">
    <property type="entry name" value="CheY-like"/>
    <property type="match status" value="1"/>
</dbReference>
<feature type="modified residue" description="4-aspartylphosphate" evidence="9">
    <location>
        <position position="885"/>
    </location>
</feature>
<feature type="domain" description="PAC" evidence="15">
    <location>
        <begin position="524"/>
        <end position="583"/>
    </location>
</feature>
<name>A0A4R1R034_HYDET</name>
<evidence type="ECO:0000256" key="8">
    <source>
        <dbReference type="ARBA" id="ARBA00023012"/>
    </source>
</evidence>
<dbReference type="SUPFAM" id="SSF55785">
    <property type="entry name" value="PYP-like sensor domain (PAS domain)"/>
    <property type="match status" value="4"/>
</dbReference>
<keyword evidence="4" id="KW-0808">Transferase</keyword>
<organism evidence="16 17">
    <name type="scientific">Hydrogenispora ethanolica</name>
    <dbReference type="NCBI Taxonomy" id="1082276"/>
    <lineage>
        <taxon>Bacteria</taxon>
        <taxon>Bacillati</taxon>
        <taxon>Bacillota</taxon>
        <taxon>Hydrogenispora</taxon>
    </lineage>
</organism>
<feature type="domain" description="PAC" evidence="15">
    <location>
        <begin position="111"/>
        <end position="162"/>
    </location>
</feature>
<evidence type="ECO:0000259" key="15">
    <source>
        <dbReference type="PROSITE" id="PS50113"/>
    </source>
</evidence>
<dbReference type="PROSITE" id="PS50113">
    <property type="entry name" value="PAC"/>
    <property type="match status" value="4"/>
</dbReference>
<evidence type="ECO:0000256" key="5">
    <source>
        <dbReference type="ARBA" id="ARBA00022741"/>
    </source>
</evidence>
<dbReference type="Pfam" id="PF02518">
    <property type="entry name" value="HATPase_c"/>
    <property type="match status" value="1"/>
</dbReference>
<dbReference type="RefSeq" id="WP_132016741.1">
    <property type="nucleotide sequence ID" value="NZ_SLUN01000041.1"/>
</dbReference>
<dbReference type="EMBL" id="SLUN01000041">
    <property type="protein sequence ID" value="TCL58622.1"/>
    <property type="molecule type" value="Genomic_DNA"/>
</dbReference>
<dbReference type="InterPro" id="IPR004358">
    <property type="entry name" value="Sig_transdc_His_kin-like_C"/>
</dbReference>
<evidence type="ECO:0000256" key="3">
    <source>
        <dbReference type="ARBA" id="ARBA00022553"/>
    </source>
</evidence>
<evidence type="ECO:0000313" key="17">
    <source>
        <dbReference type="Proteomes" id="UP000295008"/>
    </source>
</evidence>
<dbReference type="InterPro" id="IPR036890">
    <property type="entry name" value="HATPase_C_sf"/>
</dbReference>
<dbReference type="CDD" id="cd00082">
    <property type="entry name" value="HisKA"/>
    <property type="match status" value="1"/>
</dbReference>
<dbReference type="Gene3D" id="3.30.565.10">
    <property type="entry name" value="Histidine kinase-like ATPase, C-terminal domain"/>
    <property type="match status" value="1"/>
</dbReference>
<dbReference type="InterPro" id="IPR003661">
    <property type="entry name" value="HisK_dim/P_dom"/>
</dbReference>
<dbReference type="Gene3D" id="3.40.50.2300">
    <property type="match status" value="1"/>
</dbReference>
<feature type="domain" description="PAC" evidence="15">
    <location>
        <begin position="260"/>
        <end position="311"/>
    </location>
</feature>
<dbReference type="InterPro" id="IPR005467">
    <property type="entry name" value="His_kinase_dom"/>
</dbReference>
<dbReference type="NCBIfam" id="TIGR00229">
    <property type="entry name" value="sensory_box"/>
    <property type="match status" value="4"/>
</dbReference>
<dbReference type="OrthoDB" id="9815750at2"/>
<keyword evidence="8" id="KW-0902">Two-component regulatory system</keyword>
<dbReference type="Pfam" id="PF13188">
    <property type="entry name" value="PAS_8"/>
    <property type="match status" value="1"/>
</dbReference>
<evidence type="ECO:0000256" key="2">
    <source>
        <dbReference type="ARBA" id="ARBA00012438"/>
    </source>
</evidence>
<keyword evidence="5" id="KW-0547">Nucleotide-binding</keyword>
<protein>
    <recommendedName>
        <fullName evidence="2">histidine kinase</fullName>
        <ecNumber evidence="2">2.7.13.3</ecNumber>
    </recommendedName>
</protein>
<dbReference type="Gene3D" id="3.30.450.20">
    <property type="entry name" value="PAS domain"/>
    <property type="match status" value="4"/>
</dbReference>
<dbReference type="PROSITE" id="PS50112">
    <property type="entry name" value="PAS"/>
    <property type="match status" value="1"/>
</dbReference>
<dbReference type="InterPro" id="IPR013767">
    <property type="entry name" value="PAS_fold"/>
</dbReference>
<evidence type="ECO:0000259" key="14">
    <source>
        <dbReference type="PROSITE" id="PS50112"/>
    </source>
</evidence>
<evidence type="ECO:0000259" key="12">
    <source>
        <dbReference type="PROSITE" id="PS50109"/>
    </source>
</evidence>
<dbReference type="SUPFAM" id="SSF47384">
    <property type="entry name" value="Homodimeric domain of signal transducing histidine kinase"/>
    <property type="match status" value="1"/>
</dbReference>
<evidence type="ECO:0000256" key="10">
    <source>
        <dbReference type="SAM" id="Coils"/>
    </source>
</evidence>
<feature type="compositionally biased region" description="Low complexity" evidence="11">
    <location>
        <begin position="21"/>
        <end position="31"/>
    </location>
</feature>
<dbReference type="InterPro" id="IPR036097">
    <property type="entry name" value="HisK_dim/P_sf"/>
</dbReference>
<dbReference type="Proteomes" id="UP000295008">
    <property type="component" value="Unassembled WGS sequence"/>
</dbReference>